<feature type="transmembrane region" description="Helical" evidence="13">
    <location>
        <begin position="237"/>
        <end position="257"/>
    </location>
</feature>
<evidence type="ECO:0000256" key="10">
    <source>
        <dbReference type="ARBA" id="ARBA00023303"/>
    </source>
</evidence>
<feature type="region of interest" description="Disordered" evidence="12">
    <location>
        <begin position="600"/>
        <end position="649"/>
    </location>
</feature>
<organism evidence="15">
    <name type="scientific">Aphanomyces invadans</name>
    <dbReference type="NCBI Taxonomy" id="157072"/>
    <lineage>
        <taxon>Eukaryota</taxon>
        <taxon>Sar</taxon>
        <taxon>Stramenopiles</taxon>
        <taxon>Oomycota</taxon>
        <taxon>Saprolegniomycetes</taxon>
        <taxon>Saprolegniales</taxon>
        <taxon>Verrucalvaceae</taxon>
        <taxon>Aphanomyces</taxon>
    </lineage>
</organism>
<evidence type="ECO:0000256" key="12">
    <source>
        <dbReference type="SAM" id="MobiDB-lite"/>
    </source>
</evidence>
<evidence type="ECO:0000259" key="14">
    <source>
        <dbReference type="PROSITE" id="PS51201"/>
    </source>
</evidence>
<feature type="compositionally biased region" description="Polar residues" evidence="12">
    <location>
        <begin position="605"/>
        <end position="619"/>
    </location>
</feature>
<dbReference type="InterPro" id="IPR005821">
    <property type="entry name" value="Ion_trans_dom"/>
</dbReference>
<evidence type="ECO:0000256" key="4">
    <source>
        <dbReference type="ARBA" id="ARBA00022692"/>
    </source>
</evidence>
<evidence type="ECO:0000256" key="11">
    <source>
        <dbReference type="ARBA" id="ARBA00029579"/>
    </source>
</evidence>
<dbReference type="PRINTS" id="PR00169">
    <property type="entry name" value="KCHANNEL"/>
</dbReference>
<dbReference type="PROSITE" id="PS51201">
    <property type="entry name" value="RCK_N"/>
    <property type="match status" value="1"/>
</dbReference>
<keyword evidence="5" id="KW-0631">Potassium channel</keyword>
<dbReference type="PANTHER" id="PTHR10027">
    <property type="entry name" value="CALCIUM-ACTIVATED POTASSIUM CHANNEL ALPHA CHAIN"/>
    <property type="match status" value="1"/>
</dbReference>
<dbReference type="PANTHER" id="PTHR10027:SF10">
    <property type="entry name" value="SLOWPOKE 2, ISOFORM D"/>
    <property type="match status" value="1"/>
</dbReference>
<dbReference type="InterPro" id="IPR027359">
    <property type="entry name" value="Volt_channel_dom_sf"/>
</dbReference>
<evidence type="ECO:0000256" key="5">
    <source>
        <dbReference type="ARBA" id="ARBA00022826"/>
    </source>
</evidence>
<feature type="transmembrane region" description="Helical" evidence="13">
    <location>
        <begin position="173"/>
        <end position="191"/>
    </location>
</feature>
<dbReference type="Gene3D" id="1.20.120.350">
    <property type="entry name" value="Voltage-gated potassium channels. Chain C"/>
    <property type="match status" value="1"/>
</dbReference>
<dbReference type="Gene3D" id="1.10.287.70">
    <property type="match status" value="1"/>
</dbReference>
<feature type="compositionally biased region" description="Acidic residues" evidence="12">
    <location>
        <begin position="630"/>
        <end position="642"/>
    </location>
</feature>
<comment type="subcellular location">
    <subcellularLocation>
        <location evidence="1">Membrane</location>
        <topology evidence="1">Multi-pass membrane protein</topology>
    </subcellularLocation>
</comment>
<dbReference type="AlphaFoldDB" id="A0A024TKJ2"/>
<keyword evidence="7 13" id="KW-1133">Transmembrane helix</keyword>
<dbReference type="VEuPathDB" id="FungiDB:H310_11656"/>
<dbReference type="InterPro" id="IPR003148">
    <property type="entry name" value="RCK_N"/>
</dbReference>
<evidence type="ECO:0000313" key="15">
    <source>
        <dbReference type="EMBL" id="ETV94670.1"/>
    </source>
</evidence>
<keyword evidence="2" id="KW-0813">Transport</keyword>
<reference evidence="15" key="1">
    <citation type="submission" date="2013-12" db="EMBL/GenBank/DDBJ databases">
        <title>The Genome Sequence of Aphanomyces invadans NJM9701.</title>
        <authorList>
            <consortium name="The Broad Institute Genomics Platform"/>
            <person name="Russ C."/>
            <person name="Tyler B."/>
            <person name="van West P."/>
            <person name="Dieguez-Uribeondo J."/>
            <person name="Young S.K."/>
            <person name="Zeng Q."/>
            <person name="Gargeya S."/>
            <person name="Fitzgerald M."/>
            <person name="Abouelleil A."/>
            <person name="Alvarado L."/>
            <person name="Chapman S.B."/>
            <person name="Gainer-Dewar J."/>
            <person name="Goldberg J."/>
            <person name="Griggs A."/>
            <person name="Gujja S."/>
            <person name="Hansen M."/>
            <person name="Howarth C."/>
            <person name="Imamovic A."/>
            <person name="Ireland A."/>
            <person name="Larimer J."/>
            <person name="McCowan C."/>
            <person name="Murphy C."/>
            <person name="Pearson M."/>
            <person name="Poon T.W."/>
            <person name="Priest M."/>
            <person name="Roberts A."/>
            <person name="Saif S."/>
            <person name="Shea T."/>
            <person name="Sykes S."/>
            <person name="Wortman J."/>
            <person name="Nusbaum C."/>
            <person name="Birren B."/>
        </authorList>
    </citation>
    <scope>NUCLEOTIDE SEQUENCE [LARGE SCALE GENOMIC DNA]</scope>
    <source>
        <strain evidence="15">NJM9701</strain>
    </source>
</reference>
<keyword evidence="10" id="KW-0407">Ion channel</keyword>
<feature type="domain" description="RCK N-terminal" evidence="14">
    <location>
        <begin position="281"/>
        <end position="420"/>
    </location>
</feature>
<dbReference type="OrthoDB" id="10035564at2759"/>
<evidence type="ECO:0000256" key="7">
    <source>
        <dbReference type="ARBA" id="ARBA00022989"/>
    </source>
</evidence>
<keyword evidence="8" id="KW-0406">Ion transport</keyword>
<dbReference type="SUPFAM" id="SSF81324">
    <property type="entry name" value="Voltage-gated potassium channels"/>
    <property type="match status" value="1"/>
</dbReference>
<keyword evidence="6" id="KW-0630">Potassium</keyword>
<keyword evidence="9 13" id="KW-0472">Membrane</keyword>
<dbReference type="GO" id="GO:0016020">
    <property type="term" value="C:membrane"/>
    <property type="evidence" value="ECO:0007669"/>
    <property type="project" value="UniProtKB-SubCell"/>
</dbReference>
<evidence type="ECO:0000256" key="9">
    <source>
        <dbReference type="ARBA" id="ARBA00023136"/>
    </source>
</evidence>
<accession>A0A024TKJ2</accession>
<protein>
    <recommendedName>
        <fullName evidence="11">BK channel</fullName>
    </recommendedName>
</protein>
<dbReference type="GO" id="GO:0005267">
    <property type="term" value="F:potassium channel activity"/>
    <property type="evidence" value="ECO:0007669"/>
    <property type="project" value="UniProtKB-KW"/>
</dbReference>
<dbReference type="Pfam" id="PF00520">
    <property type="entry name" value="Ion_trans"/>
    <property type="match status" value="1"/>
</dbReference>
<feature type="transmembrane region" description="Helical" evidence="13">
    <location>
        <begin position="46"/>
        <end position="69"/>
    </location>
</feature>
<dbReference type="Pfam" id="PF22614">
    <property type="entry name" value="Slo-like_RCK"/>
    <property type="match status" value="2"/>
</dbReference>
<evidence type="ECO:0000256" key="3">
    <source>
        <dbReference type="ARBA" id="ARBA00022538"/>
    </source>
</evidence>
<proteinExistence type="predicted"/>
<evidence type="ECO:0000256" key="6">
    <source>
        <dbReference type="ARBA" id="ARBA00022958"/>
    </source>
</evidence>
<name>A0A024TKJ2_9STRA</name>
<sequence length="1085" mass="120544">MAVPARVRGMCRHVGAVVKTNLKKLVKARMRGETFRKWIGRNIDNSVLASSIDIFQVMLGLLVTVVYFTQNWQEFSPNLESSELLMLQWVIGVFFSLDYVMRMYAADSRRMFFLSPLALVDFVTILPQWLEVLFEANEEFRSKASAMKTLRALRFLRAYRLLVFSKSAKGRQGGVLFLTVMSIIICSAGVIQAVESCSPGDIEGKTCQTLEIYNACYFVVITIATLGYGDIAPKSRNGKVCVIFLIFSTGILLPLQISRYSDILSRETEYDKSFTAKKEKNPHILICGEVNSSPLDFFLRQFLHPNNMNWKDKVVILCPGLPSHNLKRILLNSAYEQRVVYLQGSAMLDSDLKRAGAANARLCFVMLNKLSADGDRSDTASNLLTISLRHHTKRVPLFVQVLKTDNIRHVHLSGASNIVCVDQLKMGMLAKSCVIPGLCALVCNILFTFRPFYKKSTLWTSEFLHGCAHDIYEARIPSFLHDLINVSTLTFIMYCEYDILLLGVTDNLDEFRLFPSKLRLKKSHTIIILSKTPDCSRWLEGLTLTTLLKYQHMIPDFVAIADAWLGGSLSARLRTTGENMRKSMSLSRSHTMRTLKSALTIKGESGNQRTDRSVNSQVHPCNPPDGDGGNVDDDDDDDDDEIVAAYNPSLSGDHQDLAIVVSVPATDPPIGIPVSSTPQSDTNHATESHMSGVTTHAMPKQLAPLQIQRPHINLDPISPSAGIRSPEGSILPQSTPCAPPCATDASAPKNARKSTMTYLAFANLHVPPDLSNHIILCGMPNMLHDFVAPLRPNFHRTNHSTNSVTEVDELGKETVPVVPIVVISQVPMTEKQYASISMFHQVYYVNGSPLHESVLREACVFNSKSIVIISACIQGDNEIDQRSLPSDFIDQNLIDTDAITLHRFITEACESNCPMDAPLPTVIIELSRPSSLRFLKDDHNKSAQDAEMAVHVKAMTKQVLSRADDPLDNICHPLYAAGKVCVANFLDALLGSCNSYGTMVDLFHLLILGEPAFESTSNTRVIDQIPVPRESWGTAYGQLVQNMLMHQDALVIGLYRSRGGGLYFVFLNPSEDVVVTPQDKLFIIR</sequence>
<feature type="transmembrane region" description="Helical" evidence="13">
    <location>
        <begin position="81"/>
        <end position="100"/>
    </location>
</feature>
<keyword evidence="3" id="KW-0633">Potassium transport</keyword>
<dbReference type="eggNOG" id="KOG1420">
    <property type="taxonomic scope" value="Eukaryota"/>
</dbReference>
<evidence type="ECO:0000256" key="13">
    <source>
        <dbReference type="SAM" id="Phobius"/>
    </source>
</evidence>
<dbReference type="InterPro" id="IPR036291">
    <property type="entry name" value="NAD(P)-bd_dom_sf"/>
</dbReference>
<gene>
    <name evidence="15" type="ORF">H310_11656</name>
</gene>
<dbReference type="Pfam" id="PF03493">
    <property type="entry name" value="BK_channel_a"/>
    <property type="match status" value="1"/>
</dbReference>
<dbReference type="InterPro" id="IPR047871">
    <property type="entry name" value="K_chnl_Slo-like"/>
</dbReference>
<keyword evidence="4 13" id="KW-0812">Transmembrane</keyword>
<feature type="transmembrane region" description="Helical" evidence="13">
    <location>
        <begin position="212"/>
        <end position="231"/>
    </location>
</feature>
<dbReference type="SUPFAM" id="SSF51735">
    <property type="entry name" value="NAD(P)-binding Rossmann-fold domains"/>
    <property type="match status" value="1"/>
</dbReference>
<dbReference type="Gene3D" id="3.40.50.720">
    <property type="entry name" value="NAD(P)-binding Rossmann-like Domain"/>
    <property type="match status" value="2"/>
</dbReference>
<evidence type="ECO:0000256" key="8">
    <source>
        <dbReference type="ARBA" id="ARBA00023065"/>
    </source>
</evidence>
<dbReference type="GeneID" id="20088706"/>
<dbReference type="EMBL" id="KI913984">
    <property type="protein sequence ID" value="ETV94670.1"/>
    <property type="molecule type" value="Genomic_DNA"/>
</dbReference>
<dbReference type="RefSeq" id="XP_008876615.1">
    <property type="nucleotide sequence ID" value="XM_008878393.1"/>
</dbReference>
<evidence type="ECO:0000256" key="2">
    <source>
        <dbReference type="ARBA" id="ARBA00022448"/>
    </source>
</evidence>
<evidence type="ECO:0000256" key="1">
    <source>
        <dbReference type="ARBA" id="ARBA00004141"/>
    </source>
</evidence>
<dbReference type="InterPro" id="IPR003929">
    <property type="entry name" value="K_chnl_BK_asu"/>
</dbReference>